<dbReference type="Pfam" id="PF25210">
    <property type="entry name" value="Kelch_FKB95"/>
    <property type="match status" value="1"/>
</dbReference>
<dbReference type="InterPro" id="IPR001810">
    <property type="entry name" value="F-box_dom"/>
</dbReference>
<protein>
    <recommendedName>
        <fullName evidence="1">F-box domain-containing protein</fullName>
    </recommendedName>
</protein>
<dbReference type="InterPro" id="IPR050354">
    <property type="entry name" value="F-box/kelch-repeat_ARATH"/>
</dbReference>
<dbReference type="OrthoDB" id="1113484at2759"/>
<feature type="domain" description="F-box" evidence="1">
    <location>
        <begin position="10"/>
        <end position="50"/>
    </location>
</feature>
<dbReference type="SMART" id="SM00256">
    <property type="entry name" value="FBOX"/>
    <property type="match status" value="1"/>
</dbReference>
<dbReference type="EMBL" id="CACVBM020000044">
    <property type="protein sequence ID" value="CAA7013524.1"/>
    <property type="molecule type" value="Genomic_DNA"/>
</dbReference>
<organism evidence="2 3">
    <name type="scientific">Microthlaspi erraticum</name>
    <dbReference type="NCBI Taxonomy" id="1685480"/>
    <lineage>
        <taxon>Eukaryota</taxon>
        <taxon>Viridiplantae</taxon>
        <taxon>Streptophyta</taxon>
        <taxon>Embryophyta</taxon>
        <taxon>Tracheophyta</taxon>
        <taxon>Spermatophyta</taxon>
        <taxon>Magnoliopsida</taxon>
        <taxon>eudicotyledons</taxon>
        <taxon>Gunneridae</taxon>
        <taxon>Pentapetalae</taxon>
        <taxon>rosids</taxon>
        <taxon>malvids</taxon>
        <taxon>Brassicales</taxon>
        <taxon>Brassicaceae</taxon>
        <taxon>Coluteocarpeae</taxon>
        <taxon>Microthlaspi</taxon>
    </lineage>
</organism>
<dbReference type="CDD" id="cd22152">
    <property type="entry name" value="F-box_AtAFR-like"/>
    <property type="match status" value="1"/>
</dbReference>
<evidence type="ECO:0000313" key="3">
    <source>
        <dbReference type="Proteomes" id="UP000467841"/>
    </source>
</evidence>
<dbReference type="SUPFAM" id="SSF117281">
    <property type="entry name" value="Kelch motif"/>
    <property type="match status" value="1"/>
</dbReference>
<dbReference type="InterPro" id="IPR057499">
    <property type="entry name" value="Kelch_FKB95"/>
</dbReference>
<keyword evidence="3" id="KW-1185">Reference proteome</keyword>
<dbReference type="Pfam" id="PF00646">
    <property type="entry name" value="F-box"/>
    <property type="match status" value="1"/>
</dbReference>
<dbReference type="Proteomes" id="UP000467841">
    <property type="component" value="Unassembled WGS sequence"/>
</dbReference>
<comment type="caution">
    <text evidence="2">The sequence shown here is derived from an EMBL/GenBank/DDBJ whole genome shotgun (WGS) entry which is preliminary data.</text>
</comment>
<proteinExistence type="predicted"/>
<dbReference type="PANTHER" id="PTHR24414:SF108">
    <property type="entry name" value="F-BOX DOMAIN-CONTAINING PROTEIN"/>
    <property type="match status" value="1"/>
</dbReference>
<sequence length="171" mass="18744">MPQSTLNPSLPHDLLLSCIARVSRLYYPTLSLVSKSFRSLIASPELYKARSLLGHTESCLYVCMERCGPQSPIWYTLCRKPNKTETERGGYVLAKVPIPEDSPGVILSGLVAVGSSIYNIGGYDVLSMTKMFYSSVSILDCRSHTLSEAPSLLAPLRLLSASVIDICIRSQ</sequence>
<dbReference type="AlphaFoldDB" id="A0A6D2HDH2"/>
<name>A0A6D2HDH2_9BRAS</name>
<dbReference type="PANTHER" id="PTHR24414">
    <property type="entry name" value="F-BOX/KELCH-REPEAT PROTEIN SKIP4"/>
    <property type="match status" value="1"/>
</dbReference>
<reference evidence="2" key="1">
    <citation type="submission" date="2020-01" db="EMBL/GenBank/DDBJ databases">
        <authorList>
            <person name="Mishra B."/>
        </authorList>
    </citation>
    <scope>NUCLEOTIDE SEQUENCE [LARGE SCALE GENOMIC DNA]</scope>
</reference>
<dbReference type="InterPro" id="IPR036047">
    <property type="entry name" value="F-box-like_dom_sf"/>
</dbReference>
<evidence type="ECO:0000259" key="1">
    <source>
        <dbReference type="SMART" id="SM00256"/>
    </source>
</evidence>
<accession>A0A6D2HDH2</accession>
<evidence type="ECO:0000313" key="2">
    <source>
        <dbReference type="EMBL" id="CAA7013524.1"/>
    </source>
</evidence>
<gene>
    <name evidence="2" type="ORF">MERR_LOCUS758</name>
</gene>
<dbReference type="InterPro" id="IPR015915">
    <property type="entry name" value="Kelch-typ_b-propeller"/>
</dbReference>
<dbReference type="SUPFAM" id="SSF81383">
    <property type="entry name" value="F-box domain"/>
    <property type="match status" value="1"/>
</dbReference>